<feature type="region of interest" description="Disordered" evidence="1">
    <location>
        <begin position="1"/>
        <end position="38"/>
    </location>
</feature>
<evidence type="ECO:0000313" key="2">
    <source>
        <dbReference type="EMBL" id="MPC32672.1"/>
    </source>
</evidence>
<reference evidence="2 3" key="1">
    <citation type="submission" date="2019-05" db="EMBL/GenBank/DDBJ databases">
        <title>Another draft genome of Portunus trituberculatus and its Hox gene families provides insights of decapod evolution.</title>
        <authorList>
            <person name="Jeong J.-H."/>
            <person name="Song I."/>
            <person name="Kim S."/>
            <person name="Choi T."/>
            <person name="Kim D."/>
            <person name="Ryu S."/>
            <person name="Kim W."/>
        </authorList>
    </citation>
    <scope>NUCLEOTIDE SEQUENCE [LARGE SCALE GENOMIC DNA]</scope>
    <source>
        <tissue evidence="2">Muscle</tissue>
    </source>
</reference>
<dbReference type="Proteomes" id="UP000324222">
    <property type="component" value="Unassembled WGS sequence"/>
</dbReference>
<evidence type="ECO:0000256" key="1">
    <source>
        <dbReference type="SAM" id="MobiDB-lite"/>
    </source>
</evidence>
<evidence type="ECO:0000313" key="3">
    <source>
        <dbReference type="Proteomes" id="UP000324222"/>
    </source>
</evidence>
<feature type="compositionally biased region" description="Polar residues" evidence="1">
    <location>
        <begin position="21"/>
        <end position="38"/>
    </location>
</feature>
<gene>
    <name evidence="2" type="ORF">E2C01_025997</name>
</gene>
<sequence length="62" mass="6957">MYSRVTAPRKLQVEESRSELQQDGETQPHQGKNISTNIISQSHDHILTYGLSGCLSVCNLKE</sequence>
<name>A0A5B7EEX4_PORTR</name>
<organism evidence="2 3">
    <name type="scientific">Portunus trituberculatus</name>
    <name type="common">Swimming crab</name>
    <name type="synonym">Neptunus trituberculatus</name>
    <dbReference type="NCBI Taxonomy" id="210409"/>
    <lineage>
        <taxon>Eukaryota</taxon>
        <taxon>Metazoa</taxon>
        <taxon>Ecdysozoa</taxon>
        <taxon>Arthropoda</taxon>
        <taxon>Crustacea</taxon>
        <taxon>Multicrustacea</taxon>
        <taxon>Malacostraca</taxon>
        <taxon>Eumalacostraca</taxon>
        <taxon>Eucarida</taxon>
        <taxon>Decapoda</taxon>
        <taxon>Pleocyemata</taxon>
        <taxon>Brachyura</taxon>
        <taxon>Eubrachyura</taxon>
        <taxon>Portunoidea</taxon>
        <taxon>Portunidae</taxon>
        <taxon>Portuninae</taxon>
        <taxon>Portunus</taxon>
    </lineage>
</organism>
<feature type="compositionally biased region" description="Basic and acidic residues" evidence="1">
    <location>
        <begin position="11"/>
        <end position="20"/>
    </location>
</feature>
<proteinExistence type="predicted"/>
<dbReference type="EMBL" id="VSRR010002671">
    <property type="protein sequence ID" value="MPC32672.1"/>
    <property type="molecule type" value="Genomic_DNA"/>
</dbReference>
<accession>A0A5B7EEX4</accession>
<protein>
    <submittedName>
        <fullName evidence="2">Uncharacterized protein</fullName>
    </submittedName>
</protein>
<dbReference type="AlphaFoldDB" id="A0A5B7EEX4"/>
<comment type="caution">
    <text evidence="2">The sequence shown here is derived from an EMBL/GenBank/DDBJ whole genome shotgun (WGS) entry which is preliminary data.</text>
</comment>
<keyword evidence="3" id="KW-1185">Reference proteome</keyword>